<dbReference type="Proteomes" id="UP001152300">
    <property type="component" value="Unassembled WGS sequence"/>
</dbReference>
<proteinExistence type="predicted"/>
<keyword evidence="2" id="KW-1185">Reference proteome</keyword>
<sequence>MQSSDTIKKEPLGDLIQDDRDFKATYAYTLAARGADEKDHPAAWEERKLIPAGIYVQVIERILSAFDFSAVLIDLLLDKPGRQTHPETETYLSGQSSSGSLENPVFHQTFLQYILIIHVLGETRLHTYSETSCA</sequence>
<dbReference type="EMBL" id="JAPEIS010000009">
    <property type="protein sequence ID" value="KAJ8063120.1"/>
    <property type="molecule type" value="Genomic_DNA"/>
</dbReference>
<evidence type="ECO:0000313" key="1">
    <source>
        <dbReference type="EMBL" id="KAJ8063120.1"/>
    </source>
</evidence>
<comment type="caution">
    <text evidence="1">The sequence shown here is derived from an EMBL/GenBank/DDBJ whole genome shotgun (WGS) entry which is preliminary data.</text>
</comment>
<accession>A0A9X0DI03</accession>
<reference evidence="1" key="1">
    <citation type="submission" date="2022-11" db="EMBL/GenBank/DDBJ databases">
        <title>Genome Resource of Sclerotinia nivalis Strain SnTB1, a Plant Pathogen Isolated from American Ginseng.</title>
        <authorList>
            <person name="Fan S."/>
        </authorList>
    </citation>
    <scope>NUCLEOTIDE SEQUENCE</scope>
    <source>
        <strain evidence="1">SnTB1</strain>
    </source>
</reference>
<dbReference type="AlphaFoldDB" id="A0A9X0DI03"/>
<evidence type="ECO:0000313" key="2">
    <source>
        <dbReference type="Proteomes" id="UP001152300"/>
    </source>
</evidence>
<gene>
    <name evidence="1" type="ORF">OCU04_008363</name>
</gene>
<protein>
    <submittedName>
        <fullName evidence="1">Uncharacterized protein</fullName>
    </submittedName>
</protein>
<name>A0A9X0DI03_9HELO</name>
<organism evidence="1 2">
    <name type="scientific">Sclerotinia nivalis</name>
    <dbReference type="NCBI Taxonomy" id="352851"/>
    <lineage>
        <taxon>Eukaryota</taxon>
        <taxon>Fungi</taxon>
        <taxon>Dikarya</taxon>
        <taxon>Ascomycota</taxon>
        <taxon>Pezizomycotina</taxon>
        <taxon>Leotiomycetes</taxon>
        <taxon>Helotiales</taxon>
        <taxon>Sclerotiniaceae</taxon>
        <taxon>Sclerotinia</taxon>
    </lineage>
</organism>